<gene>
    <name evidence="2" type="ORF">HG543_26510</name>
</gene>
<dbReference type="Proteomes" id="UP000518300">
    <property type="component" value="Unassembled WGS sequence"/>
</dbReference>
<dbReference type="InterPro" id="IPR002477">
    <property type="entry name" value="Peptidoglycan-bd-like"/>
</dbReference>
<dbReference type="Pfam" id="PF01471">
    <property type="entry name" value="PG_binding_1"/>
    <property type="match status" value="1"/>
</dbReference>
<dbReference type="Gene3D" id="1.10.101.10">
    <property type="entry name" value="PGBD-like superfamily/PGBD"/>
    <property type="match status" value="1"/>
</dbReference>
<evidence type="ECO:0000313" key="3">
    <source>
        <dbReference type="Proteomes" id="UP000518300"/>
    </source>
</evidence>
<dbReference type="AlphaFoldDB" id="A0A848LKY3"/>
<dbReference type="RefSeq" id="WP_169347653.1">
    <property type="nucleotide sequence ID" value="NZ_JABBJJ010000134.1"/>
</dbReference>
<feature type="domain" description="Peptidoglycan binding-like" evidence="1">
    <location>
        <begin position="166"/>
        <end position="214"/>
    </location>
</feature>
<dbReference type="InterPro" id="IPR036366">
    <property type="entry name" value="PGBDSf"/>
</dbReference>
<dbReference type="EMBL" id="JABBJJ010000134">
    <property type="protein sequence ID" value="NMO18386.1"/>
    <property type="molecule type" value="Genomic_DNA"/>
</dbReference>
<name>A0A848LKY3_9BACT</name>
<keyword evidence="3" id="KW-1185">Reference proteome</keyword>
<reference evidence="2 3" key="1">
    <citation type="submission" date="2020-04" db="EMBL/GenBank/DDBJ databases">
        <title>Draft genome of Pyxidicoccus fallax type strain.</title>
        <authorList>
            <person name="Whitworth D.E."/>
        </authorList>
    </citation>
    <scope>NUCLEOTIDE SEQUENCE [LARGE SCALE GENOMIC DNA]</scope>
    <source>
        <strain evidence="2 3">DSM 14698</strain>
    </source>
</reference>
<evidence type="ECO:0000313" key="2">
    <source>
        <dbReference type="EMBL" id="NMO18386.1"/>
    </source>
</evidence>
<sequence length="220" mass="23901">MSSQPRPIPSGGVTHVVGGGENLESIAYLYGHTSAFIWSHERNAPLRALRDDPLVLFPGDPVFIPPLRKKVVAAQTGRTHTFTLRGVPSLLRFRARVGGQPLADMPYVVEVDGREHHGTTDAQGALECRVRPDADVALVRVGSLPFEWTYRLDLRALHPVTEDSGLRARLTNLGFLFPADARASGALAGALRAFQASQSLQPTGVADAMTRERLRQLHGS</sequence>
<accession>A0A848LKY3</accession>
<dbReference type="SUPFAM" id="SSF47090">
    <property type="entry name" value="PGBD-like"/>
    <property type="match status" value="1"/>
</dbReference>
<organism evidence="2 3">
    <name type="scientific">Pyxidicoccus fallax</name>
    <dbReference type="NCBI Taxonomy" id="394095"/>
    <lineage>
        <taxon>Bacteria</taxon>
        <taxon>Pseudomonadati</taxon>
        <taxon>Myxococcota</taxon>
        <taxon>Myxococcia</taxon>
        <taxon>Myxococcales</taxon>
        <taxon>Cystobacterineae</taxon>
        <taxon>Myxococcaceae</taxon>
        <taxon>Pyxidicoccus</taxon>
    </lineage>
</organism>
<evidence type="ECO:0000259" key="1">
    <source>
        <dbReference type="Pfam" id="PF01471"/>
    </source>
</evidence>
<dbReference type="InterPro" id="IPR036365">
    <property type="entry name" value="PGBD-like_sf"/>
</dbReference>
<protein>
    <submittedName>
        <fullName evidence="2">Peptidoglycan-binding protein</fullName>
    </submittedName>
</protein>
<comment type="caution">
    <text evidence="2">The sequence shown here is derived from an EMBL/GenBank/DDBJ whole genome shotgun (WGS) entry which is preliminary data.</text>
</comment>
<proteinExistence type="predicted"/>